<feature type="domain" description="Fluoroacetyl-CoA-specific thioesterase-like" evidence="2">
    <location>
        <begin position="23"/>
        <end position="104"/>
    </location>
</feature>
<dbReference type="Gene3D" id="3.10.129.10">
    <property type="entry name" value="Hotdog Thioesterase"/>
    <property type="match status" value="1"/>
</dbReference>
<dbReference type="EMBL" id="JBHSBI010000007">
    <property type="protein sequence ID" value="MFC4008738.1"/>
    <property type="molecule type" value="Genomic_DNA"/>
</dbReference>
<gene>
    <name evidence="3" type="ORF">ACFOY2_16015</name>
</gene>
<organism evidence="3 4">
    <name type="scientific">Nonomuraea purpurea</name>
    <dbReference type="NCBI Taxonomy" id="1849276"/>
    <lineage>
        <taxon>Bacteria</taxon>
        <taxon>Bacillati</taxon>
        <taxon>Actinomycetota</taxon>
        <taxon>Actinomycetes</taxon>
        <taxon>Streptosporangiales</taxon>
        <taxon>Streptosporangiaceae</taxon>
        <taxon>Nonomuraea</taxon>
    </lineage>
</organism>
<feature type="compositionally biased region" description="Basic residues" evidence="1">
    <location>
        <begin position="110"/>
        <end position="120"/>
    </location>
</feature>
<accession>A0ABV8G7U7</accession>
<evidence type="ECO:0000313" key="3">
    <source>
        <dbReference type="EMBL" id="MFC4008738.1"/>
    </source>
</evidence>
<dbReference type="InterPro" id="IPR029069">
    <property type="entry name" value="HotDog_dom_sf"/>
</dbReference>
<evidence type="ECO:0000313" key="4">
    <source>
        <dbReference type="Proteomes" id="UP001595851"/>
    </source>
</evidence>
<dbReference type="Pfam" id="PF22636">
    <property type="entry name" value="FlK"/>
    <property type="match status" value="1"/>
</dbReference>
<reference evidence="4" key="1">
    <citation type="journal article" date="2019" name="Int. J. Syst. Evol. Microbiol.">
        <title>The Global Catalogue of Microorganisms (GCM) 10K type strain sequencing project: providing services to taxonomists for standard genome sequencing and annotation.</title>
        <authorList>
            <consortium name="The Broad Institute Genomics Platform"/>
            <consortium name="The Broad Institute Genome Sequencing Center for Infectious Disease"/>
            <person name="Wu L."/>
            <person name="Ma J."/>
        </authorList>
    </citation>
    <scope>NUCLEOTIDE SEQUENCE [LARGE SCALE GENOMIC DNA]</scope>
    <source>
        <strain evidence="4">TBRC 1276</strain>
    </source>
</reference>
<evidence type="ECO:0000259" key="2">
    <source>
        <dbReference type="Pfam" id="PF22636"/>
    </source>
</evidence>
<sequence length="133" mass="14329">MEFRPYRTHRPGTCCPKSDYFAALPSVSATGYLVGIVEWACRRDLDGHLEEGEQALGVHAALSHQAPTPSGSTLTVYAELSAVDGTQLIFTVHAHDDAATVCQGAPPPHSHQRRALRRTTPHPNHCIPSPKAG</sequence>
<name>A0ABV8G7U7_9ACTN</name>
<dbReference type="InterPro" id="IPR054485">
    <property type="entry name" value="FlK-like_dom"/>
</dbReference>
<feature type="region of interest" description="Disordered" evidence="1">
    <location>
        <begin position="104"/>
        <end position="133"/>
    </location>
</feature>
<dbReference type="InterPro" id="IPR025540">
    <property type="entry name" value="FlK"/>
</dbReference>
<dbReference type="PANTHER" id="PTHR36934:SF1">
    <property type="entry name" value="THIOESTERASE DOMAIN-CONTAINING PROTEIN"/>
    <property type="match status" value="1"/>
</dbReference>
<keyword evidence="4" id="KW-1185">Reference proteome</keyword>
<dbReference type="SUPFAM" id="SSF54637">
    <property type="entry name" value="Thioesterase/thiol ester dehydrase-isomerase"/>
    <property type="match status" value="1"/>
</dbReference>
<evidence type="ECO:0000256" key="1">
    <source>
        <dbReference type="SAM" id="MobiDB-lite"/>
    </source>
</evidence>
<dbReference type="Proteomes" id="UP001595851">
    <property type="component" value="Unassembled WGS sequence"/>
</dbReference>
<proteinExistence type="predicted"/>
<comment type="caution">
    <text evidence="3">The sequence shown here is derived from an EMBL/GenBank/DDBJ whole genome shotgun (WGS) entry which is preliminary data.</text>
</comment>
<dbReference type="RefSeq" id="WP_379528805.1">
    <property type="nucleotide sequence ID" value="NZ_JBHSBI010000007.1"/>
</dbReference>
<protein>
    <submittedName>
        <fullName evidence="3">Thioesterase family protein</fullName>
    </submittedName>
</protein>
<dbReference type="PANTHER" id="PTHR36934">
    <property type="entry name" value="BLR0278 PROTEIN"/>
    <property type="match status" value="1"/>
</dbReference>